<gene>
    <name evidence="1" type="ORF">LC586_39140</name>
</gene>
<dbReference type="InterPro" id="IPR018669">
    <property type="entry name" value="Toxin_HigB"/>
</dbReference>
<dbReference type="Proteomes" id="UP001199525">
    <property type="component" value="Unassembled WGS sequence"/>
</dbReference>
<protein>
    <submittedName>
        <fullName evidence="1">Type II toxin-antitoxin system HigB family toxin</fullName>
    </submittedName>
</protein>
<dbReference type="Pfam" id="PF09907">
    <property type="entry name" value="HigB_toxin"/>
    <property type="match status" value="1"/>
</dbReference>
<sequence>MHVISRKALRQFWEKYLDSETALIRWFKLMNSANFQTFEELRSVFPSADLVGDLIVFNIGGNKYRLITSIHFNRQKVYIRDILTHSEYDKDQWKT</sequence>
<comment type="caution">
    <text evidence="1">The sequence shown here is derived from an EMBL/GenBank/DDBJ whole genome shotgun (WGS) entry which is preliminary data.</text>
</comment>
<name>A0ABS8IMJ4_9NOSO</name>
<evidence type="ECO:0000313" key="2">
    <source>
        <dbReference type="Proteomes" id="UP001199525"/>
    </source>
</evidence>
<accession>A0ABS8IMJ4</accession>
<dbReference type="RefSeq" id="WP_229491155.1">
    <property type="nucleotide sequence ID" value="NZ_JAIVFQ010000180.1"/>
</dbReference>
<proteinExistence type="predicted"/>
<reference evidence="1 2" key="1">
    <citation type="journal article" date="2021" name="Microorganisms">
        <title>Genome Evolution of Filamentous Cyanobacterium Nostoc Species: From Facultative Symbiosis to Free Living.</title>
        <authorList>
            <person name="Huo D."/>
            <person name="Li H."/>
            <person name="Cai F."/>
            <person name="Guo X."/>
            <person name="Qiao Z."/>
            <person name="Wang W."/>
            <person name="Yu G."/>
            <person name="Li R."/>
        </authorList>
    </citation>
    <scope>NUCLEOTIDE SEQUENCE [LARGE SCALE GENOMIC DNA]</scope>
    <source>
        <strain evidence="1 2">CHAB 5714</strain>
    </source>
</reference>
<organism evidence="1 2">
    <name type="scientific">Nostoc favosum CHAB5714</name>
    <dbReference type="NCBI Taxonomy" id="2780399"/>
    <lineage>
        <taxon>Bacteria</taxon>
        <taxon>Bacillati</taxon>
        <taxon>Cyanobacteriota</taxon>
        <taxon>Cyanophyceae</taxon>
        <taxon>Nostocales</taxon>
        <taxon>Nostocaceae</taxon>
        <taxon>Nostoc</taxon>
        <taxon>Nostoc favosum</taxon>
    </lineage>
</organism>
<evidence type="ECO:0000313" key="1">
    <source>
        <dbReference type="EMBL" id="MCC5604986.1"/>
    </source>
</evidence>
<keyword evidence="2" id="KW-1185">Reference proteome</keyword>
<dbReference type="EMBL" id="JAIVFQ010000180">
    <property type="protein sequence ID" value="MCC5604986.1"/>
    <property type="molecule type" value="Genomic_DNA"/>
</dbReference>